<sequence length="217" mass="24048">MREPVMQCAKILWDFARLNQIPVKSDVMIVLGNDDPRSAEHAADLFLEGWAPLVVISGKEGSGTRGNLPPKSTEAELFQELMVAKGVCKRHILLEKESTNTGENIRLSQALLRRAGIFPDSVMVVTKSVMELRVALTFKKQWEGAEHVNLTVSSPPLTFKEYPSPHVGTMDNVVHYLAVNFAKLTTYAELGFQAPVSIPPHVQRAYSIVAEQLKLAK</sequence>
<dbReference type="EMBL" id="BLXT01003831">
    <property type="protein sequence ID" value="GFO07032.1"/>
    <property type="molecule type" value="Genomic_DNA"/>
</dbReference>
<dbReference type="CDD" id="cd06259">
    <property type="entry name" value="YdcF-like"/>
    <property type="match status" value="1"/>
</dbReference>
<feature type="domain" description="DUF218" evidence="1">
    <location>
        <begin position="26"/>
        <end position="147"/>
    </location>
</feature>
<dbReference type="Proteomes" id="UP000735302">
    <property type="component" value="Unassembled WGS sequence"/>
</dbReference>
<comment type="caution">
    <text evidence="2">The sequence shown here is derived from an EMBL/GenBank/DDBJ whole genome shotgun (WGS) entry which is preliminary data.</text>
</comment>
<dbReference type="AlphaFoldDB" id="A0AAV4AJF7"/>
<name>A0AAV4AJF7_9GAST</name>
<dbReference type="InterPro" id="IPR003848">
    <property type="entry name" value="DUF218"/>
</dbReference>
<protein>
    <recommendedName>
        <fullName evidence="1">DUF218 domain-containing protein</fullName>
    </recommendedName>
</protein>
<keyword evidence="3" id="KW-1185">Reference proteome</keyword>
<gene>
    <name evidence="2" type="ORF">PoB_003353700</name>
</gene>
<evidence type="ECO:0000313" key="2">
    <source>
        <dbReference type="EMBL" id="GFO07032.1"/>
    </source>
</evidence>
<proteinExistence type="predicted"/>
<dbReference type="GO" id="GO:0005886">
    <property type="term" value="C:plasma membrane"/>
    <property type="evidence" value="ECO:0007669"/>
    <property type="project" value="TreeGrafter"/>
</dbReference>
<dbReference type="InterPro" id="IPR014729">
    <property type="entry name" value="Rossmann-like_a/b/a_fold"/>
</dbReference>
<dbReference type="Gene3D" id="3.40.50.620">
    <property type="entry name" value="HUPs"/>
    <property type="match status" value="1"/>
</dbReference>
<reference evidence="2 3" key="1">
    <citation type="journal article" date="2021" name="Elife">
        <title>Chloroplast acquisition without the gene transfer in kleptoplastic sea slugs, Plakobranchus ocellatus.</title>
        <authorList>
            <person name="Maeda T."/>
            <person name="Takahashi S."/>
            <person name="Yoshida T."/>
            <person name="Shimamura S."/>
            <person name="Takaki Y."/>
            <person name="Nagai Y."/>
            <person name="Toyoda A."/>
            <person name="Suzuki Y."/>
            <person name="Arimoto A."/>
            <person name="Ishii H."/>
            <person name="Satoh N."/>
            <person name="Nishiyama T."/>
            <person name="Hasebe M."/>
            <person name="Maruyama T."/>
            <person name="Minagawa J."/>
            <person name="Obokata J."/>
            <person name="Shigenobu S."/>
        </authorList>
    </citation>
    <scope>NUCLEOTIDE SEQUENCE [LARGE SCALE GENOMIC DNA]</scope>
</reference>
<evidence type="ECO:0000313" key="3">
    <source>
        <dbReference type="Proteomes" id="UP000735302"/>
    </source>
</evidence>
<evidence type="ECO:0000259" key="1">
    <source>
        <dbReference type="Pfam" id="PF02698"/>
    </source>
</evidence>
<dbReference type="InterPro" id="IPR051599">
    <property type="entry name" value="Cell_Envelope_Assoc"/>
</dbReference>
<dbReference type="Pfam" id="PF02698">
    <property type="entry name" value="DUF218"/>
    <property type="match status" value="1"/>
</dbReference>
<dbReference type="PANTHER" id="PTHR30336">
    <property type="entry name" value="INNER MEMBRANE PROTEIN, PROBABLE PERMEASE"/>
    <property type="match status" value="1"/>
</dbReference>
<organism evidence="2 3">
    <name type="scientific">Plakobranchus ocellatus</name>
    <dbReference type="NCBI Taxonomy" id="259542"/>
    <lineage>
        <taxon>Eukaryota</taxon>
        <taxon>Metazoa</taxon>
        <taxon>Spiralia</taxon>
        <taxon>Lophotrochozoa</taxon>
        <taxon>Mollusca</taxon>
        <taxon>Gastropoda</taxon>
        <taxon>Heterobranchia</taxon>
        <taxon>Euthyneura</taxon>
        <taxon>Panpulmonata</taxon>
        <taxon>Sacoglossa</taxon>
        <taxon>Placobranchoidea</taxon>
        <taxon>Plakobranchidae</taxon>
        <taxon>Plakobranchus</taxon>
    </lineage>
</organism>
<accession>A0AAV4AJF7</accession>
<dbReference type="PANTHER" id="PTHR30336:SF20">
    <property type="entry name" value="DUF218 DOMAIN-CONTAINING PROTEIN"/>
    <property type="match status" value="1"/>
</dbReference>